<dbReference type="PANTHER" id="PTHR48098">
    <property type="entry name" value="ENTEROCHELIN ESTERASE-RELATED"/>
    <property type="match status" value="1"/>
</dbReference>
<dbReference type="Gene3D" id="3.40.50.1820">
    <property type="entry name" value="alpha/beta hydrolase"/>
    <property type="match status" value="1"/>
</dbReference>
<proteinExistence type="predicted"/>
<dbReference type="SUPFAM" id="SSF53474">
    <property type="entry name" value="alpha/beta-Hydrolases"/>
    <property type="match status" value="1"/>
</dbReference>
<evidence type="ECO:0000313" key="2">
    <source>
        <dbReference type="Proteomes" id="UP000198521"/>
    </source>
</evidence>
<evidence type="ECO:0000313" key="1">
    <source>
        <dbReference type="EMBL" id="SEK70503.1"/>
    </source>
</evidence>
<dbReference type="InterPro" id="IPR000801">
    <property type="entry name" value="Esterase-like"/>
</dbReference>
<name>A0A1H7J6U2_AQUAM</name>
<dbReference type="OrthoDB" id="9803578at2"/>
<dbReference type="InterPro" id="IPR029058">
    <property type="entry name" value="AB_hydrolase_fold"/>
</dbReference>
<accession>A0A1H7J6U2</accession>
<dbReference type="Proteomes" id="UP000198521">
    <property type="component" value="Unassembled WGS sequence"/>
</dbReference>
<dbReference type="Pfam" id="PF00756">
    <property type="entry name" value="Esterase"/>
    <property type="match status" value="1"/>
</dbReference>
<keyword evidence="2" id="KW-1185">Reference proteome</keyword>
<dbReference type="EMBL" id="FOAB01000002">
    <property type="protein sequence ID" value="SEK70503.1"/>
    <property type="molecule type" value="Genomic_DNA"/>
</dbReference>
<protein>
    <submittedName>
        <fullName evidence="1">Enterochelin esterase</fullName>
    </submittedName>
</protein>
<gene>
    <name evidence="1" type="ORF">SAMN04487910_0910</name>
</gene>
<dbReference type="AlphaFoldDB" id="A0A1H7J6U2"/>
<dbReference type="RefSeq" id="WP_091406136.1">
    <property type="nucleotide sequence ID" value="NZ_FOAB01000002.1"/>
</dbReference>
<dbReference type="InterPro" id="IPR050583">
    <property type="entry name" value="Mycobacterial_A85_antigen"/>
</dbReference>
<organism evidence="1 2">
    <name type="scientific">Aquimarina amphilecti</name>
    <dbReference type="NCBI Taxonomy" id="1038014"/>
    <lineage>
        <taxon>Bacteria</taxon>
        <taxon>Pseudomonadati</taxon>
        <taxon>Bacteroidota</taxon>
        <taxon>Flavobacteriia</taxon>
        <taxon>Flavobacteriales</taxon>
        <taxon>Flavobacteriaceae</taxon>
        <taxon>Aquimarina</taxon>
    </lineage>
</organism>
<reference evidence="1 2" key="1">
    <citation type="submission" date="2016-10" db="EMBL/GenBank/DDBJ databases">
        <authorList>
            <person name="de Groot N.N."/>
        </authorList>
    </citation>
    <scope>NUCLEOTIDE SEQUENCE [LARGE SCALE GENOMIC DNA]</scope>
    <source>
        <strain evidence="1 2">DSM 25232</strain>
    </source>
</reference>
<sequence>MESKSFLIYTICLFIYSVTIGQEQTIIISSKHLSKKVKITTYNTYKKNKIKHLIYVTDGQKLINHGGLQKIKSLTKNEKIPYAYYVFISTINPETNQDLRNFYFFNNSKYLDFFESELIPKIETSLTNSRFQPEDRSLIGISFGGLNAAYFSSKSEKFKNFGLLSPVTYPKKEELIQNIIFSKNKNLKIFLSTGTNDAESYVKDLKAIYTSKGYKIKTLKTAGNHDFKNWNKQLETIIKYLLIK</sequence>
<dbReference type="STRING" id="1038014.SAMN04487910_0910"/>
<dbReference type="PANTHER" id="PTHR48098:SF6">
    <property type="entry name" value="FERRI-BACILLIBACTIN ESTERASE BESA"/>
    <property type="match status" value="1"/>
</dbReference>